<dbReference type="InterPro" id="IPR047817">
    <property type="entry name" value="ABC2_TM_bact-type"/>
</dbReference>
<evidence type="ECO:0000313" key="10">
    <source>
        <dbReference type="EMBL" id="OIJ11688.1"/>
    </source>
</evidence>
<reference evidence="10 12" key="1">
    <citation type="submission" date="2016-10" db="EMBL/GenBank/DDBJ databases">
        <title>Draft genome sequences of four alkaliphilic bacteria belonging to the Anaerobacillus genus.</title>
        <authorList>
            <person name="Bassil N.M."/>
            <person name="Lloyd J.R."/>
        </authorList>
    </citation>
    <scope>NUCLEOTIDE SEQUENCE [LARGE SCALE GENOMIC DNA]</scope>
    <source>
        <strain evidence="10 12">NB2006</strain>
    </source>
</reference>
<feature type="transmembrane region" description="Helical" evidence="8">
    <location>
        <begin position="270"/>
        <end position="292"/>
    </location>
</feature>
<feature type="transmembrane region" description="Helical" evidence="8">
    <location>
        <begin position="235"/>
        <end position="258"/>
    </location>
</feature>
<dbReference type="EMBL" id="LQXD01000133">
    <property type="protein sequence ID" value="OIJ11688.1"/>
    <property type="molecule type" value="Genomic_DNA"/>
</dbReference>
<protein>
    <submittedName>
        <fullName evidence="11">ABC transporter permease</fullName>
    </submittedName>
</protein>
<evidence type="ECO:0000256" key="7">
    <source>
        <dbReference type="ARBA" id="ARBA00023136"/>
    </source>
</evidence>
<keyword evidence="5 8" id="KW-0812">Transmembrane</keyword>
<dbReference type="PANTHER" id="PTHR30294">
    <property type="entry name" value="MEMBRANE COMPONENT OF ABC TRANSPORTER YHHJ-RELATED"/>
    <property type="match status" value="1"/>
</dbReference>
<sequence>MKALLWGRIVHLNYNYKVYLLMFVLPIIFFLAFGLTAQESKVNIIITDEEETAFSEKIITELSESKPFNVHVLSRDSLYRNISEGNSEVGLIIEKGSFEEGRALKLVKIKDSVAIASFEGTLRSVIQKVQYEKTLTIEIVNVISSLNKNDPIDAVYSHVSNSVNEKLNGKMPIRTVVNDQISEGFAYDHQLQVMLGFMLFFTIYTIMFSIGEIMNDKKHGVWNRLIISPLTKLQLYFGNFLFSFTIGFAQMLLLILLSKFIIGINWSEQLILVFIILACYIFSIMAIGMFLVSVSKNIQQLNSIVPIIAVSMAMLGGAFWPMEIVTAKALVLLSKINPVTYGMQAIKDVVILDGSWNSIVVPCAILLLIGLIFMSIGVRLMEHKTDE</sequence>
<gene>
    <name evidence="11" type="ORF">AWH56_019520</name>
    <name evidence="10" type="ORF">AWH56_15400</name>
</gene>
<keyword evidence="7 8" id="KW-0472">Membrane</keyword>
<dbReference type="PROSITE" id="PS51012">
    <property type="entry name" value="ABC_TM2"/>
    <property type="match status" value="1"/>
</dbReference>
<reference evidence="11 12" key="2">
    <citation type="journal article" date="2017" name="Genome Announc.">
        <title>Draft Genome Sequences of Four Alkaliphilic Bacteria Belonging to the Anaerobacillus Genus.</title>
        <authorList>
            <person name="Bassil N.M."/>
            <person name="Lloyd J.R."/>
        </authorList>
    </citation>
    <scope>NUCLEOTIDE SEQUENCE [LARGE SCALE GENOMIC DNA]</scope>
    <source>
        <strain evidence="11 12">NB2006</strain>
    </source>
</reference>
<keyword evidence="4" id="KW-1003">Cell membrane</keyword>
<dbReference type="GO" id="GO:0140359">
    <property type="term" value="F:ABC-type transporter activity"/>
    <property type="evidence" value="ECO:0007669"/>
    <property type="project" value="InterPro"/>
</dbReference>
<name>A0A1S2LGQ3_9BACI</name>
<evidence type="ECO:0000256" key="1">
    <source>
        <dbReference type="ARBA" id="ARBA00004651"/>
    </source>
</evidence>
<evidence type="ECO:0000256" key="2">
    <source>
        <dbReference type="ARBA" id="ARBA00007783"/>
    </source>
</evidence>
<dbReference type="EMBL" id="CP063356">
    <property type="protein sequence ID" value="QOY34886.1"/>
    <property type="molecule type" value="Genomic_DNA"/>
</dbReference>
<evidence type="ECO:0000256" key="5">
    <source>
        <dbReference type="ARBA" id="ARBA00022692"/>
    </source>
</evidence>
<dbReference type="OrthoDB" id="266913at2"/>
<feature type="transmembrane region" description="Helical" evidence="8">
    <location>
        <begin position="359"/>
        <end position="381"/>
    </location>
</feature>
<comment type="similarity">
    <text evidence="2">Belongs to the ABC-2 integral membrane protein family.</text>
</comment>
<dbReference type="InterPro" id="IPR051449">
    <property type="entry name" value="ABC-2_transporter_component"/>
</dbReference>
<feature type="transmembrane region" description="Helical" evidence="8">
    <location>
        <begin position="304"/>
        <end position="322"/>
    </location>
</feature>
<feature type="domain" description="ABC transmembrane type-2" evidence="9">
    <location>
        <begin position="157"/>
        <end position="384"/>
    </location>
</feature>
<comment type="subcellular location">
    <subcellularLocation>
        <location evidence="1">Cell membrane</location>
        <topology evidence="1">Multi-pass membrane protein</topology>
    </subcellularLocation>
</comment>
<evidence type="ECO:0000313" key="12">
    <source>
        <dbReference type="Proteomes" id="UP000180175"/>
    </source>
</evidence>
<evidence type="ECO:0000256" key="6">
    <source>
        <dbReference type="ARBA" id="ARBA00022989"/>
    </source>
</evidence>
<organism evidence="10 12">
    <name type="scientific">Anaerobacillus isosaccharinicus</name>
    <dbReference type="NCBI Taxonomy" id="1532552"/>
    <lineage>
        <taxon>Bacteria</taxon>
        <taxon>Bacillati</taxon>
        <taxon>Bacillota</taxon>
        <taxon>Bacilli</taxon>
        <taxon>Bacillales</taxon>
        <taxon>Bacillaceae</taxon>
        <taxon>Anaerobacillus</taxon>
    </lineage>
</organism>
<evidence type="ECO:0000259" key="9">
    <source>
        <dbReference type="PROSITE" id="PS51012"/>
    </source>
</evidence>
<reference evidence="11" key="4">
    <citation type="submission" date="2020-10" db="EMBL/GenBank/DDBJ databases">
        <authorList>
            <person name="Bassil N.M."/>
            <person name="Lloyd J.R."/>
        </authorList>
    </citation>
    <scope>NUCLEOTIDE SEQUENCE</scope>
    <source>
        <strain evidence="11">NB2006</strain>
    </source>
</reference>
<proteinExistence type="inferred from homology"/>
<evidence type="ECO:0000256" key="3">
    <source>
        <dbReference type="ARBA" id="ARBA00022448"/>
    </source>
</evidence>
<reference evidence="11 12" key="3">
    <citation type="journal article" date="2019" name="Int. J. Syst. Evol. Microbiol.">
        <title>Anaerobacillus isosaccharinicus sp. nov., an alkaliphilic bacterium which degrades isosaccharinic acid.</title>
        <authorList>
            <person name="Bassil N.M."/>
            <person name="Lloyd J.R."/>
        </authorList>
    </citation>
    <scope>NUCLEOTIDE SEQUENCE [LARGE SCALE GENOMIC DNA]</scope>
    <source>
        <strain evidence="11 12">NB2006</strain>
    </source>
</reference>
<keyword evidence="3" id="KW-0813">Transport</keyword>
<dbReference type="RefSeq" id="WP_071317934.1">
    <property type="nucleotide sequence ID" value="NZ_CP063356.2"/>
</dbReference>
<dbReference type="KEGG" id="aia:AWH56_019520"/>
<dbReference type="Proteomes" id="UP000180175">
    <property type="component" value="Chromosome"/>
</dbReference>
<evidence type="ECO:0000256" key="4">
    <source>
        <dbReference type="ARBA" id="ARBA00022475"/>
    </source>
</evidence>
<keyword evidence="6 8" id="KW-1133">Transmembrane helix</keyword>
<feature type="transmembrane region" description="Helical" evidence="8">
    <location>
        <begin position="193"/>
        <end position="214"/>
    </location>
</feature>
<dbReference type="PANTHER" id="PTHR30294:SF29">
    <property type="entry name" value="MULTIDRUG ABC TRANSPORTER PERMEASE YBHS-RELATED"/>
    <property type="match status" value="1"/>
</dbReference>
<evidence type="ECO:0000256" key="8">
    <source>
        <dbReference type="SAM" id="Phobius"/>
    </source>
</evidence>
<keyword evidence="12" id="KW-1185">Reference proteome</keyword>
<feature type="transmembrane region" description="Helical" evidence="8">
    <location>
        <begin position="18"/>
        <end position="37"/>
    </location>
</feature>
<dbReference type="InterPro" id="IPR013525">
    <property type="entry name" value="ABC2_TM"/>
</dbReference>
<dbReference type="AlphaFoldDB" id="A0A1S2LGQ3"/>
<dbReference type="GO" id="GO:0005886">
    <property type="term" value="C:plasma membrane"/>
    <property type="evidence" value="ECO:0007669"/>
    <property type="project" value="UniProtKB-SubCell"/>
</dbReference>
<dbReference type="Pfam" id="PF12698">
    <property type="entry name" value="ABC2_membrane_3"/>
    <property type="match status" value="1"/>
</dbReference>
<evidence type="ECO:0000313" key="11">
    <source>
        <dbReference type="EMBL" id="QOY34886.1"/>
    </source>
</evidence>
<accession>A0A1S2LGQ3</accession>